<dbReference type="RefSeq" id="WP_138471719.1">
    <property type="nucleotide sequence ID" value="NZ_VBTE01000015.1"/>
</dbReference>
<feature type="transmembrane region" description="Helical" evidence="1">
    <location>
        <begin position="12"/>
        <end position="30"/>
    </location>
</feature>
<protein>
    <submittedName>
        <fullName evidence="2">Uncharacterized protein</fullName>
    </submittedName>
</protein>
<feature type="transmembrane region" description="Helical" evidence="1">
    <location>
        <begin position="42"/>
        <end position="61"/>
    </location>
</feature>
<dbReference type="Proteomes" id="UP000307201">
    <property type="component" value="Unassembled WGS sequence"/>
</dbReference>
<keyword evidence="1" id="KW-0812">Transmembrane</keyword>
<accession>A0A5R9C438</accession>
<keyword evidence="1" id="KW-0472">Membrane</keyword>
<comment type="caution">
    <text evidence="2">The sequence shown here is derived from an EMBL/GenBank/DDBJ whole genome shotgun (WGS) entry which is preliminary data.</text>
</comment>
<dbReference type="AlphaFoldDB" id="A0A5R9C438"/>
<reference evidence="2 3" key="1">
    <citation type="submission" date="2019-05" db="EMBL/GenBank/DDBJ databases">
        <title>The metagenome of a microbial culture collection derived from dairy environment covers the genomic content of the human microbiome.</title>
        <authorList>
            <person name="Roder T."/>
            <person name="Wuthrich D."/>
            <person name="Sattari Z."/>
            <person name="Von Ah U."/>
            <person name="Bar C."/>
            <person name="Ronchi F."/>
            <person name="Macpherson A.J."/>
            <person name="Ganal-Vonarburg S.C."/>
            <person name="Bruggmann R."/>
            <person name="Vergeres G."/>
        </authorList>
    </citation>
    <scope>NUCLEOTIDE SEQUENCE [LARGE SCALE GENOMIC DNA]</scope>
    <source>
        <strain evidence="2 3">FAM 24235</strain>
    </source>
</reference>
<sequence length="68" mass="8119">MKKIEKWATEHIWFLIILLVCLLVSIWIYQFKYEQRIEQSGVASPGGEIAVMFLPILYLGFTWERWAN</sequence>
<gene>
    <name evidence="2" type="ORF">FEZ48_06365</name>
</gene>
<evidence type="ECO:0000313" key="2">
    <source>
        <dbReference type="EMBL" id="TLQ07601.1"/>
    </source>
</evidence>
<keyword evidence="1" id="KW-1133">Transmembrane helix</keyword>
<evidence type="ECO:0000313" key="3">
    <source>
        <dbReference type="Proteomes" id="UP000307201"/>
    </source>
</evidence>
<dbReference type="EMBL" id="VBTE01000015">
    <property type="protein sequence ID" value="TLQ07601.1"/>
    <property type="molecule type" value="Genomic_DNA"/>
</dbReference>
<organism evidence="2 3">
    <name type="scientific">Marinilactibacillus psychrotolerans</name>
    <dbReference type="NCBI Taxonomy" id="191770"/>
    <lineage>
        <taxon>Bacteria</taxon>
        <taxon>Bacillati</taxon>
        <taxon>Bacillota</taxon>
        <taxon>Bacilli</taxon>
        <taxon>Lactobacillales</taxon>
        <taxon>Carnobacteriaceae</taxon>
        <taxon>Marinilactibacillus</taxon>
    </lineage>
</organism>
<proteinExistence type="predicted"/>
<name>A0A5R9C438_9LACT</name>
<evidence type="ECO:0000256" key="1">
    <source>
        <dbReference type="SAM" id="Phobius"/>
    </source>
</evidence>